<dbReference type="GO" id="GO:0022857">
    <property type="term" value="F:transmembrane transporter activity"/>
    <property type="evidence" value="ECO:0007669"/>
    <property type="project" value="InterPro"/>
</dbReference>
<protein>
    <recommendedName>
        <fullName evidence="9">Major facilitator superfamily (MFS) profile domain-containing protein</fullName>
    </recommendedName>
</protein>
<evidence type="ECO:0000256" key="2">
    <source>
        <dbReference type="ARBA" id="ARBA00022692"/>
    </source>
</evidence>
<feature type="transmembrane region" description="Helical" evidence="6">
    <location>
        <begin position="459"/>
        <end position="482"/>
    </location>
</feature>
<evidence type="ECO:0000256" key="1">
    <source>
        <dbReference type="ARBA" id="ARBA00004141"/>
    </source>
</evidence>
<feature type="transmembrane region" description="Helical" evidence="6">
    <location>
        <begin position="356"/>
        <end position="379"/>
    </location>
</feature>
<feature type="transmembrane region" description="Helical" evidence="6">
    <location>
        <begin position="59"/>
        <end position="81"/>
    </location>
</feature>
<dbReference type="Proteomes" id="UP001152049">
    <property type="component" value="Unassembled WGS sequence"/>
</dbReference>
<comment type="subcellular location">
    <subcellularLocation>
        <location evidence="1">Membrane</location>
        <topology evidence="1">Multi-pass membrane protein</topology>
    </subcellularLocation>
</comment>
<evidence type="ECO:0000256" key="4">
    <source>
        <dbReference type="ARBA" id="ARBA00023136"/>
    </source>
</evidence>
<gene>
    <name evidence="7" type="ORF">NW762_011041</name>
</gene>
<dbReference type="Pfam" id="PF07690">
    <property type="entry name" value="MFS_1"/>
    <property type="match status" value="1"/>
</dbReference>
<dbReference type="SUPFAM" id="SSF103473">
    <property type="entry name" value="MFS general substrate transporter"/>
    <property type="match status" value="1"/>
</dbReference>
<keyword evidence="5" id="KW-0325">Glycoprotein</keyword>
<dbReference type="OrthoDB" id="5215911at2759"/>
<dbReference type="InterPro" id="IPR036259">
    <property type="entry name" value="MFS_trans_sf"/>
</dbReference>
<accession>A0A9W8V9S9</accession>
<evidence type="ECO:0000256" key="6">
    <source>
        <dbReference type="SAM" id="Phobius"/>
    </source>
</evidence>
<comment type="caution">
    <text evidence="7">The sequence shown here is derived from an EMBL/GenBank/DDBJ whole genome shotgun (WGS) entry which is preliminary data.</text>
</comment>
<evidence type="ECO:0000256" key="3">
    <source>
        <dbReference type="ARBA" id="ARBA00022989"/>
    </source>
</evidence>
<feature type="transmembrane region" description="Helical" evidence="6">
    <location>
        <begin position="400"/>
        <end position="421"/>
    </location>
</feature>
<keyword evidence="3 6" id="KW-1133">Transmembrane helix</keyword>
<evidence type="ECO:0000313" key="8">
    <source>
        <dbReference type="Proteomes" id="UP001152049"/>
    </source>
</evidence>
<proteinExistence type="predicted"/>
<feature type="transmembrane region" description="Helical" evidence="6">
    <location>
        <begin position="185"/>
        <end position="206"/>
    </location>
</feature>
<sequence>MNSLSFHDEDPCVFPPGTVRIQDLNNGGFHDDIVVLHPEPTNDPNDPLNWKKWEKSLNYGLTLLYCLCVFALICISTPTWGPMAIELEFSDEILTYSYAAGSASLALSTFFLLPFAIKFGRRPIYVLSLALQIVIGVWAAKIQNTADLILINVFNCGLGALAECLVQVTVADIFFVHERGRANSLFTFTSLVGLSLAPVVSGYITTGQDWRWVWWWITILMGFCFVLFFFLYEETLFIPSVEGTTVGNTLNLEEQAEDKKAKVDEDGLKPVRSTLTSAQRPRKTYLQRLGLLSHTPESLKSSLQRIYQPLIVMCTFPAITFTCFYYAMMTCSYQVSATIIALYMIEPPYSFNANQVGLMSGIPTLVGASLAGALSGVLSDRIIFLLAKKNNGIYEPEMRLWLSLGFGILAPVGLLIFGFGLGYQMSWIMVAAGLSIFAFGMTPTMSMAITYATDSYAEVIADGMVASTFTRNALATGLIFALTPWVDATGIQNVMLVLAIFAVVLWGVAVVLIVYGKRLRQYTASRYKTIALK</sequence>
<organism evidence="7 8">
    <name type="scientific">Fusarium torreyae</name>
    <dbReference type="NCBI Taxonomy" id="1237075"/>
    <lineage>
        <taxon>Eukaryota</taxon>
        <taxon>Fungi</taxon>
        <taxon>Dikarya</taxon>
        <taxon>Ascomycota</taxon>
        <taxon>Pezizomycotina</taxon>
        <taxon>Sordariomycetes</taxon>
        <taxon>Hypocreomycetidae</taxon>
        <taxon>Hypocreales</taxon>
        <taxon>Nectriaceae</taxon>
        <taxon>Fusarium</taxon>
    </lineage>
</organism>
<feature type="transmembrane region" description="Helical" evidence="6">
    <location>
        <begin position="93"/>
        <end position="117"/>
    </location>
</feature>
<feature type="transmembrane region" description="Helical" evidence="6">
    <location>
        <begin position="148"/>
        <end position="173"/>
    </location>
</feature>
<dbReference type="PANTHER" id="PTHR23502">
    <property type="entry name" value="MAJOR FACILITATOR SUPERFAMILY"/>
    <property type="match status" value="1"/>
</dbReference>
<feature type="transmembrane region" description="Helical" evidence="6">
    <location>
        <begin position="427"/>
        <end position="452"/>
    </location>
</feature>
<evidence type="ECO:0000256" key="5">
    <source>
        <dbReference type="ARBA" id="ARBA00023180"/>
    </source>
</evidence>
<keyword evidence="4 6" id="KW-0472">Membrane</keyword>
<dbReference type="AlphaFoldDB" id="A0A9W8V9S9"/>
<dbReference type="PANTHER" id="PTHR23502:SF50">
    <property type="entry name" value="TRANSPORTER, PUTATIVE (AFU_ORTHOLOGUE AFUA_5G00430)-RELATED"/>
    <property type="match status" value="1"/>
</dbReference>
<name>A0A9W8V9S9_9HYPO</name>
<feature type="transmembrane region" description="Helical" evidence="6">
    <location>
        <begin position="494"/>
        <end position="516"/>
    </location>
</feature>
<reference evidence="7" key="1">
    <citation type="submission" date="2022-09" db="EMBL/GenBank/DDBJ databases">
        <title>Fusarium specimens isolated from Avocado Roots.</title>
        <authorList>
            <person name="Stajich J."/>
            <person name="Roper C."/>
            <person name="Heimlech-Rivalta G."/>
        </authorList>
    </citation>
    <scope>NUCLEOTIDE SEQUENCE</scope>
    <source>
        <strain evidence="7">CF00136</strain>
    </source>
</reference>
<keyword evidence="8" id="KW-1185">Reference proteome</keyword>
<keyword evidence="2 6" id="KW-0812">Transmembrane</keyword>
<evidence type="ECO:0000313" key="7">
    <source>
        <dbReference type="EMBL" id="KAJ4252440.1"/>
    </source>
</evidence>
<dbReference type="GO" id="GO:0005886">
    <property type="term" value="C:plasma membrane"/>
    <property type="evidence" value="ECO:0007669"/>
    <property type="project" value="TreeGrafter"/>
</dbReference>
<evidence type="ECO:0008006" key="9">
    <source>
        <dbReference type="Google" id="ProtNLM"/>
    </source>
</evidence>
<feature type="transmembrane region" description="Helical" evidence="6">
    <location>
        <begin position="212"/>
        <end position="232"/>
    </location>
</feature>
<dbReference type="EMBL" id="JAOQAZ010000026">
    <property type="protein sequence ID" value="KAJ4252440.1"/>
    <property type="molecule type" value="Genomic_DNA"/>
</dbReference>
<dbReference type="Gene3D" id="1.20.1250.20">
    <property type="entry name" value="MFS general substrate transporter like domains"/>
    <property type="match status" value="1"/>
</dbReference>
<dbReference type="InterPro" id="IPR011701">
    <property type="entry name" value="MFS"/>
</dbReference>
<feature type="transmembrane region" description="Helical" evidence="6">
    <location>
        <begin position="124"/>
        <end position="142"/>
    </location>
</feature>